<sequence length="166" mass="18769">MDANLSRDKVAGFLGQSFVRIPRKVFTMLFHGKGREKTIGMAYLILISEVYFADGRVCLKRRSYTCKRGEYVGRCEELAGCCGMSATTLRRSLKWLKDEGLIEMKRLEDGIFIRVCGYDFIMGFRRKGEEIPAKAAFLALEEAERRMGGRSMQFDCCSANGEGGMQ</sequence>
<evidence type="ECO:0000313" key="1">
    <source>
        <dbReference type="EMBL" id="RHH78455.1"/>
    </source>
</evidence>
<name>A0A414XX34_9BACT</name>
<dbReference type="AlphaFoldDB" id="A0A414XX34"/>
<evidence type="ECO:0000313" key="2">
    <source>
        <dbReference type="Proteomes" id="UP000283732"/>
    </source>
</evidence>
<dbReference type="InterPro" id="IPR036388">
    <property type="entry name" value="WH-like_DNA-bd_sf"/>
</dbReference>
<dbReference type="SUPFAM" id="SSF46785">
    <property type="entry name" value="Winged helix' DNA-binding domain"/>
    <property type="match status" value="1"/>
</dbReference>
<dbReference type="EMBL" id="QRKC01000002">
    <property type="protein sequence ID" value="RHH78455.1"/>
    <property type="molecule type" value="Genomic_DNA"/>
</dbReference>
<dbReference type="Gene3D" id="1.10.10.10">
    <property type="entry name" value="Winged helix-like DNA-binding domain superfamily/Winged helix DNA-binding domain"/>
    <property type="match status" value="1"/>
</dbReference>
<protein>
    <submittedName>
        <fullName evidence="1">Uncharacterized protein</fullName>
    </submittedName>
</protein>
<accession>A0A414XX34</accession>
<gene>
    <name evidence="1" type="ORF">DW191_07180</name>
</gene>
<dbReference type="InterPro" id="IPR036390">
    <property type="entry name" value="WH_DNA-bd_sf"/>
</dbReference>
<dbReference type="Proteomes" id="UP000283732">
    <property type="component" value="Unassembled WGS sequence"/>
</dbReference>
<dbReference type="GeneID" id="93407693"/>
<organism evidence="1 2">
    <name type="scientific">Parabacteroides merdae</name>
    <dbReference type="NCBI Taxonomy" id="46503"/>
    <lineage>
        <taxon>Bacteria</taxon>
        <taxon>Pseudomonadati</taxon>
        <taxon>Bacteroidota</taxon>
        <taxon>Bacteroidia</taxon>
        <taxon>Bacteroidales</taxon>
        <taxon>Tannerellaceae</taxon>
        <taxon>Parabacteroides</taxon>
    </lineage>
</organism>
<proteinExistence type="predicted"/>
<reference evidence="1 2" key="1">
    <citation type="submission" date="2018-08" db="EMBL/GenBank/DDBJ databases">
        <title>A genome reference for cultivated species of the human gut microbiota.</title>
        <authorList>
            <person name="Zou Y."/>
            <person name="Xue W."/>
            <person name="Luo G."/>
        </authorList>
    </citation>
    <scope>NUCLEOTIDE SEQUENCE [LARGE SCALE GENOMIC DNA]</scope>
    <source>
        <strain evidence="1 2">AM16-50</strain>
    </source>
</reference>
<dbReference type="RefSeq" id="WP_008157965.1">
    <property type="nucleotide sequence ID" value="NZ_QRKC01000002.1"/>
</dbReference>
<comment type="caution">
    <text evidence="1">The sequence shown here is derived from an EMBL/GenBank/DDBJ whole genome shotgun (WGS) entry which is preliminary data.</text>
</comment>